<dbReference type="OrthoDB" id="5274873at2759"/>
<dbReference type="AlphaFoldDB" id="A0A2G5D9T7"/>
<dbReference type="FunCoup" id="A0A2G5D9T7">
    <property type="interactions" value="393"/>
</dbReference>
<evidence type="ECO:0000256" key="4">
    <source>
        <dbReference type="SAM" id="MobiDB-lite"/>
    </source>
</evidence>
<proteinExistence type="predicted"/>
<dbReference type="SUPFAM" id="SSF54768">
    <property type="entry name" value="dsRNA-binding domain-like"/>
    <property type="match status" value="3"/>
</dbReference>
<dbReference type="STRING" id="218851.A0A2G5D9T7"/>
<dbReference type="GO" id="GO:0003723">
    <property type="term" value="F:RNA binding"/>
    <property type="evidence" value="ECO:0007669"/>
    <property type="project" value="UniProtKB-UniRule"/>
</dbReference>
<sequence length="442" mass="48032">MCSHFIIWTNPNCTYSKDGSDHKPQFKASVIINGVSFHSPHFCKSSKEAQNEAARIAFHHFITSPTITNSPVSTDSSSASNVLRNGSSGEGTLLQNNEEISNKSLIHGNASVVKDGQDFQDVHYLYKSQLQNYAQKRSLISPVYSCVSEGSPHALRFKAMVTVDGQTFESLDFFRTLKEAEHAAAKAAFSSLSKDGILEDDCDLHKNLLQELTAKEGFSIPVFTTIKSGASHVPLFTSSVEVEGDVFHGVAAKTKKQAEINAAKVAFLSLKERLLSRTSAPLSQSINVQKALDSINCSTLSSTTTDLQQKLNLEADGDKEAYASEVIANRVKVGADHLKPENGSEPGNRGSSSSDISCEREHVQVPWVLSSQDGSSSPTTVLKHSDPAVTKQDTDLPPAAFTLLCNRIQVYPCKPNLKFPKGVTVLPLCDDKWVAVSLEYPN</sequence>
<dbReference type="EMBL" id="KZ305042">
    <property type="protein sequence ID" value="PIA40299.1"/>
    <property type="molecule type" value="Genomic_DNA"/>
</dbReference>
<keyword evidence="1" id="KW-0677">Repeat</keyword>
<dbReference type="PROSITE" id="PS50137">
    <property type="entry name" value="DS_RBD"/>
    <property type="match status" value="3"/>
</dbReference>
<keyword evidence="2 3" id="KW-0694">RNA-binding</keyword>
<evidence type="ECO:0000313" key="7">
    <source>
        <dbReference type="Proteomes" id="UP000230069"/>
    </source>
</evidence>
<reference evidence="6 7" key="1">
    <citation type="submission" date="2017-09" db="EMBL/GenBank/DDBJ databases">
        <title>WGS assembly of Aquilegia coerulea Goldsmith.</title>
        <authorList>
            <person name="Hodges S."/>
            <person name="Kramer E."/>
            <person name="Nordborg M."/>
            <person name="Tomkins J."/>
            <person name="Borevitz J."/>
            <person name="Derieg N."/>
            <person name="Yan J."/>
            <person name="Mihaltcheva S."/>
            <person name="Hayes R.D."/>
            <person name="Rokhsar D."/>
        </authorList>
    </citation>
    <scope>NUCLEOTIDE SEQUENCE [LARGE SCALE GENOMIC DNA]</scope>
    <source>
        <strain evidence="7">cv. Goldsmith</strain>
    </source>
</reference>
<accession>A0A2G5D9T7</accession>
<feature type="region of interest" description="Disordered" evidence="4">
    <location>
        <begin position="369"/>
        <end position="390"/>
    </location>
</feature>
<dbReference type="InterPro" id="IPR014720">
    <property type="entry name" value="dsRBD_dom"/>
</dbReference>
<evidence type="ECO:0000313" key="6">
    <source>
        <dbReference type="EMBL" id="PIA40299.1"/>
    </source>
</evidence>
<dbReference type="PANTHER" id="PTHR46031">
    <property type="match status" value="1"/>
</dbReference>
<evidence type="ECO:0000256" key="1">
    <source>
        <dbReference type="ARBA" id="ARBA00022737"/>
    </source>
</evidence>
<protein>
    <recommendedName>
        <fullName evidence="5">DRBM domain-containing protein</fullName>
    </recommendedName>
</protein>
<feature type="compositionally biased region" description="Polar residues" evidence="4">
    <location>
        <begin position="70"/>
        <end position="87"/>
    </location>
</feature>
<dbReference type="Proteomes" id="UP000230069">
    <property type="component" value="Unassembled WGS sequence"/>
</dbReference>
<keyword evidence="7" id="KW-1185">Reference proteome</keyword>
<name>A0A2G5D9T7_AQUCA</name>
<dbReference type="Pfam" id="PF00035">
    <property type="entry name" value="dsrm"/>
    <property type="match status" value="3"/>
</dbReference>
<dbReference type="SMART" id="SM00358">
    <property type="entry name" value="DSRM"/>
    <property type="match status" value="3"/>
</dbReference>
<organism evidence="6 7">
    <name type="scientific">Aquilegia coerulea</name>
    <name type="common">Rocky mountain columbine</name>
    <dbReference type="NCBI Taxonomy" id="218851"/>
    <lineage>
        <taxon>Eukaryota</taxon>
        <taxon>Viridiplantae</taxon>
        <taxon>Streptophyta</taxon>
        <taxon>Embryophyta</taxon>
        <taxon>Tracheophyta</taxon>
        <taxon>Spermatophyta</taxon>
        <taxon>Magnoliopsida</taxon>
        <taxon>Ranunculales</taxon>
        <taxon>Ranunculaceae</taxon>
        <taxon>Thalictroideae</taxon>
        <taxon>Aquilegia</taxon>
    </lineage>
</organism>
<gene>
    <name evidence="6" type="ORF">AQUCO_02500176v1</name>
</gene>
<dbReference type="PANTHER" id="PTHR46031:SF38">
    <property type="entry name" value="DRBM DOMAIN-CONTAINING PROTEIN"/>
    <property type="match status" value="1"/>
</dbReference>
<dbReference type="Gene3D" id="3.30.160.20">
    <property type="match status" value="3"/>
</dbReference>
<feature type="region of interest" description="Disordered" evidence="4">
    <location>
        <begin position="335"/>
        <end position="356"/>
    </location>
</feature>
<evidence type="ECO:0000256" key="2">
    <source>
        <dbReference type="ARBA" id="ARBA00022884"/>
    </source>
</evidence>
<feature type="domain" description="DRBM" evidence="5">
    <location>
        <begin position="1"/>
        <end position="63"/>
    </location>
</feature>
<dbReference type="InParanoid" id="A0A2G5D9T7"/>
<evidence type="ECO:0000256" key="3">
    <source>
        <dbReference type="PROSITE-ProRule" id="PRU00266"/>
    </source>
</evidence>
<feature type="domain" description="DRBM" evidence="5">
    <location>
        <begin position="204"/>
        <end position="272"/>
    </location>
</feature>
<feature type="compositionally biased region" description="Polar residues" evidence="4">
    <location>
        <begin position="369"/>
        <end position="382"/>
    </location>
</feature>
<feature type="region of interest" description="Disordered" evidence="4">
    <location>
        <begin position="70"/>
        <end position="92"/>
    </location>
</feature>
<feature type="domain" description="DRBM" evidence="5">
    <location>
        <begin position="125"/>
        <end position="194"/>
    </location>
</feature>
<evidence type="ECO:0000259" key="5">
    <source>
        <dbReference type="PROSITE" id="PS50137"/>
    </source>
</evidence>